<evidence type="ECO:0000256" key="3">
    <source>
        <dbReference type="ARBA" id="ARBA00012891"/>
    </source>
</evidence>
<dbReference type="InterPro" id="IPR035447">
    <property type="entry name" value="DNA_topo_I_N_sf"/>
</dbReference>
<evidence type="ECO:0000259" key="7">
    <source>
        <dbReference type="Pfam" id="PF01028"/>
    </source>
</evidence>
<reference evidence="10" key="1">
    <citation type="journal article" date="2020" name="Appl. Environ. Microbiol.">
        <title>Diazotrophic Anaeromyxobacter Isolates from Soils.</title>
        <authorList>
            <person name="Masuda Y."/>
            <person name="Yamanaka H."/>
            <person name="Xu Z.X."/>
            <person name="Shiratori Y."/>
            <person name="Aono T."/>
            <person name="Amachi S."/>
            <person name="Senoo K."/>
            <person name="Itoh H."/>
        </authorList>
    </citation>
    <scope>NUCLEOTIDE SEQUENCE [LARGE SCALE GENOMIC DNA]</scope>
    <source>
        <strain evidence="10">R267</strain>
    </source>
</reference>
<sequence length="335" mass="37440">MTQLEHLQRHGIRRVGTPRSGFRFVAPGGKPVRNGARRRLHDLKLPPAWSDVYVSPHPGKKLQAVGRDRAGRWQYRYHASYRRRQESAKYRRLVRFAAALPALRAAVDRDLRRRGLPRERVLALAVHLLATAFMRAGSQQYARKNRSYGVATLRTRHVQVEGDTVRFDYPGKSGKRQVREVKDARVARLVRQLLAAPGRELLKFVADDGTVVDVRRRHINAYLREQMGGPFTAKDFRTWAGTLICACELARGAASVVPGRTDRKRMVVAAVKATAAKLGNTPAVCRSSYIYPAVLQGFSRGEVLADSFGSVEELAHQRGLHAAEKALLALLARGC</sequence>
<dbReference type="InterPro" id="IPR013500">
    <property type="entry name" value="TopoI_cat_euk"/>
</dbReference>
<evidence type="ECO:0000256" key="4">
    <source>
        <dbReference type="ARBA" id="ARBA00023029"/>
    </source>
</evidence>
<dbReference type="Pfam" id="PF21338">
    <property type="entry name" value="Top1B_N_bact"/>
    <property type="match status" value="1"/>
</dbReference>
<keyword evidence="5" id="KW-0238">DNA-binding</keyword>
<dbReference type="GO" id="GO:0006265">
    <property type="term" value="P:DNA topological change"/>
    <property type="evidence" value="ECO:0007669"/>
    <property type="project" value="InterPro"/>
</dbReference>
<dbReference type="PROSITE" id="PS52038">
    <property type="entry name" value="TOPO_IB_2"/>
    <property type="match status" value="1"/>
</dbReference>
<evidence type="ECO:0000259" key="8">
    <source>
        <dbReference type="Pfam" id="PF21338"/>
    </source>
</evidence>
<proteinExistence type="inferred from homology"/>
<dbReference type="InterPro" id="IPR001631">
    <property type="entry name" value="TopoI"/>
</dbReference>
<dbReference type="InterPro" id="IPR049331">
    <property type="entry name" value="Top1B_N_bact"/>
</dbReference>
<evidence type="ECO:0000256" key="2">
    <source>
        <dbReference type="ARBA" id="ARBA00006645"/>
    </source>
</evidence>
<dbReference type="RefSeq" id="WP_176068236.1">
    <property type="nucleotide sequence ID" value="NZ_BJTG01000010.1"/>
</dbReference>
<dbReference type="PRINTS" id="PR00416">
    <property type="entry name" value="EUTPISMRASEI"/>
</dbReference>
<protein>
    <recommendedName>
        <fullName evidence="3">DNA topoisomerase</fullName>
        <ecNumber evidence="3">5.6.2.1</ecNumber>
    </recommendedName>
</protein>
<dbReference type="AlphaFoldDB" id="A0A7I9VSH9"/>
<dbReference type="Gene3D" id="3.90.15.10">
    <property type="entry name" value="Topoisomerase I, Chain A, domain 3"/>
    <property type="match status" value="1"/>
</dbReference>
<organism evidence="9 10">
    <name type="scientific">Anaeromyxobacter diazotrophicus</name>
    <dbReference type="NCBI Taxonomy" id="2590199"/>
    <lineage>
        <taxon>Bacteria</taxon>
        <taxon>Pseudomonadati</taxon>
        <taxon>Myxococcota</taxon>
        <taxon>Myxococcia</taxon>
        <taxon>Myxococcales</taxon>
        <taxon>Cystobacterineae</taxon>
        <taxon>Anaeromyxobacteraceae</taxon>
        <taxon>Anaeromyxobacter</taxon>
    </lineage>
</organism>
<dbReference type="EC" id="5.6.2.1" evidence="3"/>
<gene>
    <name evidence="9" type="ORF">AMYX_38210</name>
</gene>
<dbReference type="GO" id="GO:0003917">
    <property type="term" value="F:DNA topoisomerase type I (single strand cut, ATP-independent) activity"/>
    <property type="evidence" value="ECO:0007669"/>
    <property type="project" value="UniProtKB-EC"/>
</dbReference>
<dbReference type="Gene3D" id="3.30.66.10">
    <property type="entry name" value="DNA topoisomerase I domain"/>
    <property type="match status" value="1"/>
</dbReference>
<dbReference type="Gene3D" id="1.10.132.120">
    <property type="match status" value="1"/>
</dbReference>
<name>A0A7I9VSH9_9BACT</name>
<dbReference type="GO" id="GO:0003677">
    <property type="term" value="F:DNA binding"/>
    <property type="evidence" value="ECO:0007669"/>
    <property type="project" value="UniProtKB-KW"/>
</dbReference>
<keyword evidence="10" id="KW-1185">Reference proteome</keyword>
<dbReference type="InterPro" id="IPR011010">
    <property type="entry name" value="DNA_brk_join_enz"/>
</dbReference>
<evidence type="ECO:0000313" key="10">
    <source>
        <dbReference type="Proteomes" id="UP000503640"/>
    </source>
</evidence>
<dbReference type="InterPro" id="IPR014711">
    <property type="entry name" value="TopoI_cat_a-hlx-sub_euk"/>
</dbReference>
<evidence type="ECO:0000313" key="9">
    <source>
        <dbReference type="EMBL" id="GEJ59080.1"/>
    </source>
</evidence>
<comment type="catalytic activity">
    <reaction evidence="1">
        <text>ATP-independent breakage of single-stranded DNA, followed by passage and rejoining.</text>
        <dbReference type="EC" id="5.6.2.1"/>
    </reaction>
</comment>
<evidence type="ECO:0000256" key="1">
    <source>
        <dbReference type="ARBA" id="ARBA00000213"/>
    </source>
</evidence>
<evidence type="ECO:0000256" key="5">
    <source>
        <dbReference type="ARBA" id="ARBA00023125"/>
    </source>
</evidence>
<dbReference type="SUPFAM" id="SSF55869">
    <property type="entry name" value="DNA topoisomerase I domain"/>
    <property type="match status" value="1"/>
</dbReference>
<feature type="domain" description="DNA topoisomerase IB N-terminal" evidence="8">
    <location>
        <begin position="21"/>
        <end position="68"/>
    </location>
</feature>
<keyword evidence="6 9" id="KW-0413">Isomerase</keyword>
<dbReference type="EMBL" id="BJTG01000010">
    <property type="protein sequence ID" value="GEJ59080.1"/>
    <property type="molecule type" value="Genomic_DNA"/>
</dbReference>
<feature type="domain" description="DNA topoisomerase I catalytic core eukaryotic-type" evidence="7">
    <location>
        <begin position="80"/>
        <end position="285"/>
    </location>
</feature>
<dbReference type="Proteomes" id="UP000503640">
    <property type="component" value="Unassembled WGS sequence"/>
</dbReference>
<evidence type="ECO:0000256" key="6">
    <source>
        <dbReference type="ARBA" id="ARBA00023235"/>
    </source>
</evidence>
<accession>A0A7I9VSH9</accession>
<dbReference type="SUPFAM" id="SSF56349">
    <property type="entry name" value="DNA breaking-rejoining enzymes"/>
    <property type="match status" value="1"/>
</dbReference>
<comment type="similarity">
    <text evidence="2">Belongs to the type IB topoisomerase family.</text>
</comment>
<keyword evidence="4" id="KW-0799">Topoisomerase</keyword>
<dbReference type="Pfam" id="PF01028">
    <property type="entry name" value="Topoisom_I"/>
    <property type="match status" value="1"/>
</dbReference>
<comment type="caution">
    <text evidence="9">The sequence shown here is derived from an EMBL/GenBank/DDBJ whole genome shotgun (WGS) entry which is preliminary data.</text>
</comment>